<dbReference type="Pfam" id="PF03896">
    <property type="entry name" value="TRAP_alpha"/>
    <property type="match status" value="1"/>
</dbReference>
<evidence type="ECO:0000256" key="2">
    <source>
        <dbReference type="ARBA" id="ARBA00022692"/>
    </source>
</evidence>
<comment type="subcellular location">
    <subcellularLocation>
        <location evidence="1">Endoplasmic reticulum membrane</location>
        <topology evidence="1">Single-pass type I membrane protein</topology>
    </subcellularLocation>
</comment>
<evidence type="ECO:0000313" key="13">
    <source>
        <dbReference type="Proteomes" id="UP000294933"/>
    </source>
</evidence>
<feature type="compositionally biased region" description="Low complexity" evidence="9">
    <location>
        <begin position="189"/>
        <end position="207"/>
    </location>
</feature>
<evidence type="ECO:0000256" key="4">
    <source>
        <dbReference type="ARBA" id="ARBA00022824"/>
    </source>
</evidence>
<keyword evidence="6 10" id="KW-0472">Membrane</keyword>
<evidence type="ECO:0008006" key="14">
    <source>
        <dbReference type="Google" id="ProtNLM"/>
    </source>
</evidence>
<feature type="signal peptide" evidence="11">
    <location>
        <begin position="1"/>
        <end position="23"/>
    </location>
</feature>
<keyword evidence="2 10" id="KW-0812">Transmembrane</keyword>
<keyword evidence="4" id="KW-0256">Endoplasmic reticulum</keyword>
<evidence type="ECO:0000256" key="11">
    <source>
        <dbReference type="SAM" id="SignalP"/>
    </source>
</evidence>
<gene>
    <name evidence="12" type="ORF">BD410DRAFT_797081</name>
</gene>
<organism evidence="12 13">
    <name type="scientific">Rickenella mellea</name>
    <dbReference type="NCBI Taxonomy" id="50990"/>
    <lineage>
        <taxon>Eukaryota</taxon>
        <taxon>Fungi</taxon>
        <taxon>Dikarya</taxon>
        <taxon>Basidiomycota</taxon>
        <taxon>Agaricomycotina</taxon>
        <taxon>Agaricomycetes</taxon>
        <taxon>Hymenochaetales</taxon>
        <taxon>Rickenellaceae</taxon>
        <taxon>Rickenella</taxon>
    </lineage>
</organism>
<evidence type="ECO:0000256" key="10">
    <source>
        <dbReference type="SAM" id="Phobius"/>
    </source>
</evidence>
<reference evidence="12 13" key="1">
    <citation type="submission" date="2018-06" db="EMBL/GenBank/DDBJ databases">
        <title>A transcriptomic atlas of mushroom development highlights an independent origin of complex multicellularity.</title>
        <authorList>
            <consortium name="DOE Joint Genome Institute"/>
            <person name="Krizsan K."/>
            <person name="Almasi E."/>
            <person name="Merenyi Z."/>
            <person name="Sahu N."/>
            <person name="Viragh M."/>
            <person name="Koszo T."/>
            <person name="Mondo S."/>
            <person name="Kiss B."/>
            <person name="Balint B."/>
            <person name="Kues U."/>
            <person name="Barry K."/>
            <person name="Hegedus J.C."/>
            <person name="Henrissat B."/>
            <person name="Johnson J."/>
            <person name="Lipzen A."/>
            <person name="Ohm R."/>
            <person name="Nagy I."/>
            <person name="Pangilinan J."/>
            <person name="Yan J."/>
            <person name="Xiong Y."/>
            <person name="Grigoriev I.V."/>
            <person name="Hibbett D.S."/>
            <person name="Nagy L.G."/>
        </authorList>
    </citation>
    <scope>NUCLEOTIDE SEQUENCE [LARGE SCALE GENOMIC DNA]</scope>
    <source>
        <strain evidence="12 13">SZMC22713</strain>
    </source>
</reference>
<dbReference type="Proteomes" id="UP000294933">
    <property type="component" value="Unassembled WGS sequence"/>
</dbReference>
<feature type="transmembrane region" description="Helical" evidence="10">
    <location>
        <begin position="158"/>
        <end position="179"/>
    </location>
</feature>
<dbReference type="PANTHER" id="PTHR12924">
    <property type="entry name" value="TRANSLOCON-ASSOCIATED PROTEIN, ALPHA SUBUNIT"/>
    <property type="match status" value="1"/>
</dbReference>
<evidence type="ECO:0000256" key="9">
    <source>
        <dbReference type="SAM" id="MobiDB-lite"/>
    </source>
</evidence>
<dbReference type="PANTHER" id="PTHR12924:SF0">
    <property type="entry name" value="TRANSLOCON-ASSOCIATED PROTEIN SUBUNIT ALPHA"/>
    <property type="match status" value="1"/>
</dbReference>
<dbReference type="EMBL" id="ML170324">
    <property type="protein sequence ID" value="TDL14587.1"/>
    <property type="molecule type" value="Genomic_DNA"/>
</dbReference>
<evidence type="ECO:0000256" key="7">
    <source>
        <dbReference type="ARBA" id="ARBA00037565"/>
    </source>
</evidence>
<keyword evidence="5 10" id="KW-1133">Transmembrane helix</keyword>
<evidence type="ECO:0000313" key="12">
    <source>
        <dbReference type="EMBL" id="TDL14587.1"/>
    </source>
</evidence>
<comment type="similarity">
    <text evidence="8">Belongs to the IRC22 family.</text>
</comment>
<sequence>MRPSPLLWSSLALTALVSSLVSASPLPEDVPEIEITSTFPENNPFGHVMNGERNQISLLVENKSGLNVTLVNVAGSFHDTETDAIIKNTSTLSYGVFLMEGTKLQIPYSFHSEIKSGDARLHIWVNHAIDDKIFQVTAYDSVVKVVEPEVSFFDYQVITTYLITGAFLAGLGYIAYSTFMPKTKRSSRKTTSTTSATAAPGAKTTTTPGGGTYQDEWIPEHHIKRTKSGGVKVAGAASSGEELSGGETSGQETRRRKSRK</sequence>
<feature type="compositionally biased region" description="Low complexity" evidence="9">
    <location>
        <begin position="228"/>
        <end position="251"/>
    </location>
</feature>
<feature type="chain" id="PRO_5021384711" description="Translocon-associated protein subunit alpha" evidence="11">
    <location>
        <begin position="24"/>
        <end position="260"/>
    </location>
</feature>
<keyword evidence="3 11" id="KW-0732">Signal</keyword>
<dbReference type="AlphaFoldDB" id="A0A4Y7PGT9"/>
<dbReference type="OrthoDB" id="1926781at2759"/>
<dbReference type="GO" id="GO:0005789">
    <property type="term" value="C:endoplasmic reticulum membrane"/>
    <property type="evidence" value="ECO:0007669"/>
    <property type="project" value="UniProtKB-SubCell"/>
</dbReference>
<dbReference type="VEuPathDB" id="FungiDB:BD410DRAFT_797081"/>
<dbReference type="InterPro" id="IPR005595">
    <property type="entry name" value="TRAP_alpha"/>
</dbReference>
<name>A0A4Y7PGT9_9AGAM</name>
<feature type="region of interest" description="Disordered" evidence="9">
    <location>
        <begin position="185"/>
        <end position="260"/>
    </location>
</feature>
<protein>
    <recommendedName>
        <fullName evidence="14">Translocon-associated protein subunit alpha</fullName>
    </recommendedName>
</protein>
<evidence type="ECO:0000256" key="5">
    <source>
        <dbReference type="ARBA" id="ARBA00022989"/>
    </source>
</evidence>
<evidence type="ECO:0000256" key="3">
    <source>
        <dbReference type="ARBA" id="ARBA00022729"/>
    </source>
</evidence>
<evidence type="ECO:0000256" key="1">
    <source>
        <dbReference type="ARBA" id="ARBA00004115"/>
    </source>
</evidence>
<keyword evidence="13" id="KW-1185">Reference proteome</keyword>
<accession>A0A4Y7PGT9</accession>
<evidence type="ECO:0000256" key="8">
    <source>
        <dbReference type="ARBA" id="ARBA00038311"/>
    </source>
</evidence>
<evidence type="ECO:0000256" key="6">
    <source>
        <dbReference type="ARBA" id="ARBA00023136"/>
    </source>
</evidence>
<proteinExistence type="inferred from homology"/>
<comment type="function">
    <text evidence="7">Is probably involved in a pathway contributing to genomic integrity.</text>
</comment>